<organism evidence="5 6">
    <name type="scientific">Mya arenaria</name>
    <name type="common">Soft-shell clam</name>
    <dbReference type="NCBI Taxonomy" id="6604"/>
    <lineage>
        <taxon>Eukaryota</taxon>
        <taxon>Metazoa</taxon>
        <taxon>Spiralia</taxon>
        <taxon>Lophotrochozoa</taxon>
        <taxon>Mollusca</taxon>
        <taxon>Bivalvia</taxon>
        <taxon>Autobranchia</taxon>
        <taxon>Heteroconchia</taxon>
        <taxon>Euheterodonta</taxon>
        <taxon>Imparidentia</taxon>
        <taxon>Neoheterodontei</taxon>
        <taxon>Myida</taxon>
        <taxon>Myoidea</taxon>
        <taxon>Myidae</taxon>
        <taxon>Mya</taxon>
    </lineage>
</organism>
<proteinExistence type="predicted"/>
<keyword evidence="3" id="KW-1133">Transmembrane helix</keyword>
<keyword evidence="3" id="KW-0812">Transmembrane</keyword>
<evidence type="ECO:0000256" key="2">
    <source>
        <dbReference type="PROSITE-ProRule" id="PRU00059"/>
    </source>
</evidence>
<feature type="transmembrane region" description="Helical" evidence="3">
    <location>
        <begin position="7"/>
        <end position="26"/>
    </location>
</feature>
<keyword evidence="1" id="KW-1015">Disulfide bond</keyword>
<accession>A0ABY7EZP1</accession>
<dbReference type="Gene3D" id="4.10.400.10">
    <property type="entry name" value="Low-density Lipoprotein Receptor"/>
    <property type="match status" value="1"/>
</dbReference>
<gene>
    <name evidence="5" type="ORF">MAR_026791</name>
</gene>
<dbReference type="InterPro" id="IPR035914">
    <property type="entry name" value="Sperma_CUB_dom_sf"/>
</dbReference>
<evidence type="ECO:0000256" key="1">
    <source>
        <dbReference type="ARBA" id="ARBA00023157"/>
    </source>
</evidence>
<dbReference type="SUPFAM" id="SSF49854">
    <property type="entry name" value="Spermadhesin, CUB domain"/>
    <property type="match status" value="1"/>
</dbReference>
<dbReference type="EMBL" id="CP111019">
    <property type="protein sequence ID" value="WAR12611.1"/>
    <property type="molecule type" value="Genomic_DNA"/>
</dbReference>
<evidence type="ECO:0000313" key="5">
    <source>
        <dbReference type="EMBL" id="WAR12611.1"/>
    </source>
</evidence>
<evidence type="ECO:0000259" key="4">
    <source>
        <dbReference type="PROSITE" id="PS01180"/>
    </source>
</evidence>
<feature type="domain" description="CUB" evidence="4">
    <location>
        <begin position="35"/>
        <end position="142"/>
    </location>
</feature>
<comment type="caution">
    <text evidence="2">Lacks conserved residue(s) required for the propagation of feature annotation.</text>
</comment>
<keyword evidence="6" id="KW-1185">Reference proteome</keyword>
<name>A0ABY7EZP1_MYAAR</name>
<dbReference type="InterPro" id="IPR000859">
    <property type="entry name" value="CUB_dom"/>
</dbReference>
<dbReference type="InterPro" id="IPR042333">
    <property type="entry name" value="LRAD2/Mig-13-like"/>
</dbReference>
<sequence length="251" mass="28295">MDVQNLLIKFVFVWIAFSCCYLSAAYKYAYMNSVCGQTIYASEETQVELHFSYSLDTCEVTIAKSAQYPNMMLFFESFNIDCSYGNVQLTDDYNYTMGGLDRKLCGFIGPLFEVKTLEGNLHVKYIRTKEKTWGWESFYLNSNDKFTLTVTMYADEESCPSDGHVCGNGRCVSENLRCNSKNSCGDYSGCWTRSNTLVIMWSVMGSVFGFVLIVSVIVISICCRRRSRGFLGQTNAPAPTQPMFTTASAMP</sequence>
<evidence type="ECO:0000313" key="6">
    <source>
        <dbReference type="Proteomes" id="UP001164746"/>
    </source>
</evidence>
<dbReference type="InterPro" id="IPR002172">
    <property type="entry name" value="LDrepeatLR_classA_rpt"/>
</dbReference>
<dbReference type="SUPFAM" id="SSF57424">
    <property type="entry name" value="LDL receptor-like module"/>
    <property type="match status" value="1"/>
</dbReference>
<dbReference type="PANTHER" id="PTHR24652:SF69">
    <property type="entry name" value="CUB DOMAIN-CONTAINING PROTEIN"/>
    <property type="match status" value="1"/>
</dbReference>
<feature type="transmembrane region" description="Helical" evidence="3">
    <location>
        <begin position="198"/>
        <end position="223"/>
    </location>
</feature>
<reference evidence="5" key="1">
    <citation type="submission" date="2022-11" db="EMBL/GenBank/DDBJ databases">
        <title>Centuries of genome instability and evolution in soft-shell clam transmissible cancer (bioRxiv).</title>
        <authorList>
            <person name="Hart S.F.M."/>
            <person name="Yonemitsu M.A."/>
            <person name="Giersch R.M."/>
            <person name="Beal B.F."/>
            <person name="Arriagada G."/>
            <person name="Davis B.W."/>
            <person name="Ostrander E.A."/>
            <person name="Goff S.P."/>
            <person name="Metzger M.J."/>
        </authorList>
    </citation>
    <scope>NUCLEOTIDE SEQUENCE</scope>
    <source>
        <strain evidence="5">MELC-2E11</strain>
        <tissue evidence="5">Siphon/mantle</tissue>
    </source>
</reference>
<dbReference type="InterPro" id="IPR036055">
    <property type="entry name" value="LDL_receptor-like_sf"/>
</dbReference>
<protein>
    <recommendedName>
        <fullName evidence="4">CUB domain-containing protein</fullName>
    </recommendedName>
</protein>
<evidence type="ECO:0000256" key="3">
    <source>
        <dbReference type="SAM" id="Phobius"/>
    </source>
</evidence>
<dbReference type="Gene3D" id="2.60.120.290">
    <property type="entry name" value="Spermadhesin, CUB domain"/>
    <property type="match status" value="1"/>
</dbReference>
<dbReference type="Pfam" id="PF00057">
    <property type="entry name" value="Ldl_recept_a"/>
    <property type="match status" value="1"/>
</dbReference>
<dbReference type="Proteomes" id="UP001164746">
    <property type="component" value="Chromosome 8"/>
</dbReference>
<keyword evidence="3" id="KW-0472">Membrane</keyword>
<dbReference type="CDD" id="cd00112">
    <property type="entry name" value="LDLa"/>
    <property type="match status" value="1"/>
</dbReference>
<dbReference type="PANTHER" id="PTHR24652">
    <property type="entry name" value="LOW-DENSITY LIPOPROTEIN RECEPTOR CLASS A DOMAIN-CONTAINING PROTEIN 2"/>
    <property type="match status" value="1"/>
</dbReference>
<dbReference type="PROSITE" id="PS01180">
    <property type="entry name" value="CUB"/>
    <property type="match status" value="1"/>
</dbReference>